<sequence>MVDLRSSGTDPAWEQALDWVMLMRDGMLDAEGQRRLLQWLDQSGGHVEAFRQALHVWQATGALAPEFQAALEQRLMPPSDDRFVHGS</sequence>
<organism evidence="2 3">
    <name type="scientific">Cupriavidus respiraculi</name>
    <dbReference type="NCBI Taxonomy" id="195930"/>
    <lineage>
        <taxon>Bacteria</taxon>
        <taxon>Pseudomonadati</taxon>
        <taxon>Pseudomonadota</taxon>
        <taxon>Betaproteobacteria</taxon>
        <taxon>Burkholderiales</taxon>
        <taxon>Burkholderiaceae</taxon>
        <taxon>Cupriavidus</taxon>
    </lineage>
</organism>
<dbReference type="EMBL" id="CAJZAH010000001">
    <property type="protein sequence ID" value="CAG9165266.1"/>
    <property type="molecule type" value="Genomic_DNA"/>
</dbReference>
<evidence type="ECO:0000259" key="1">
    <source>
        <dbReference type="Pfam" id="PF16220"/>
    </source>
</evidence>
<proteinExistence type="predicted"/>
<protein>
    <recommendedName>
        <fullName evidence="1">FecR N-terminal domain-containing protein</fullName>
    </recommendedName>
</protein>
<name>A0ABM8WD95_9BURK</name>
<feature type="domain" description="FecR N-terminal" evidence="1">
    <location>
        <begin position="14"/>
        <end position="54"/>
    </location>
</feature>
<dbReference type="InterPro" id="IPR032623">
    <property type="entry name" value="FecR_N"/>
</dbReference>
<dbReference type="Pfam" id="PF16220">
    <property type="entry name" value="DUF4880"/>
    <property type="match status" value="1"/>
</dbReference>
<keyword evidence="3" id="KW-1185">Reference proteome</keyword>
<gene>
    <name evidence="2" type="ORF">LMG21510_00008</name>
</gene>
<accession>A0ABM8WD95</accession>
<dbReference type="RefSeq" id="WP_222209359.1">
    <property type="nucleotide sequence ID" value="NZ_CAJZAH010000001.1"/>
</dbReference>
<dbReference type="Proteomes" id="UP000721236">
    <property type="component" value="Unassembled WGS sequence"/>
</dbReference>
<reference evidence="2 3" key="1">
    <citation type="submission" date="2021-08" db="EMBL/GenBank/DDBJ databases">
        <authorList>
            <person name="Peeters C."/>
        </authorList>
    </citation>
    <scope>NUCLEOTIDE SEQUENCE [LARGE SCALE GENOMIC DNA]</scope>
    <source>
        <strain evidence="2 3">LMG 21510</strain>
    </source>
</reference>
<evidence type="ECO:0000313" key="2">
    <source>
        <dbReference type="EMBL" id="CAG9165266.1"/>
    </source>
</evidence>
<evidence type="ECO:0000313" key="3">
    <source>
        <dbReference type="Proteomes" id="UP000721236"/>
    </source>
</evidence>
<comment type="caution">
    <text evidence="2">The sequence shown here is derived from an EMBL/GenBank/DDBJ whole genome shotgun (WGS) entry which is preliminary data.</text>
</comment>